<accession>A0A1G9QJV5</accession>
<sequence length="200" mass="22781">MLFLKARRQRLAVIVVLILIFSLSVFVLQREEYTPVDPEEEHEVELFFSTSDGMYLDTEVRTIPGEDFYLQVLQELIEGPESDELGPTMPEDSEVISLEHDSGDERLVVNFNEDWQLNHWGGSTGERLTIYSAVNTLSLLPGVSEVGFEIEGEEVSSLAGHLDLTASYEFSEDIVRQDEPESRDNEEYDIEIEDTEENSL</sequence>
<gene>
    <name evidence="3" type="ORF">SAMN04488692_1176</name>
</gene>
<organism evidence="3 4">
    <name type="scientific">Halarsenatibacter silvermanii</name>
    <dbReference type="NCBI Taxonomy" id="321763"/>
    <lineage>
        <taxon>Bacteria</taxon>
        <taxon>Bacillati</taxon>
        <taxon>Bacillota</taxon>
        <taxon>Clostridia</taxon>
        <taxon>Halanaerobiales</taxon>
        <taxon>Halarsenatibacteraceae</taxon>
        <taxon>Halarsenatibacter</taxon>
    </lineage>
</organism>
<feature type="compositionally biased region" description="Acidic residues" evidence="1">
    <location>
        <begin position="186"/>
        <end position="200"/>
    </location>
</feature>
<evidence type="ECO:0000313" key="3">
    <source>
        <dbReference type="EMBL" id="SDM11278.1"/>
    </source>
</evidence>
<keyword evidence="4" id="KW-1185">Reference proteome</keyword>
<dbReference type="Pfam" id="PF10646">
    <property type="entry name" value="Germane"/>
    <property type="match status" value="1"/>
</dbReference>
<feature type="region of interest" description="Disordered" evidence="1">
    <location>
        <begin position="172"/>
        <end position="200"/>
    </location>
</feature>
<name>A0A1G9QJV5_9FIRM</name>
<evidence type="ECO:0000313" key="4">
    <source>
        <dbReference type="Proteomes" id="UP000199476"/>
    </source>
</evidence>
<evidence type="ECO:0000256" key="1">
    <source>
        <dbReference type="SAM" id="MobiDB-lite"/>
    </source>
</evidence>
<dbReference type="InterPro" id="IPR019606">
    <property type="entry name" value="GerMN"/>
</dbReference>
<dbReference type="SMART" id="SM00909">
    <property type="entry name" value="Germane"/>
    <property type="match status" value="1"/>
</dbReference>
<protein>
    <submittedName>
        <fullName evidence="3">Sporulation and spore germination</fullName>
    </submittedName>
</protein>
<reference evidence="3 4" key="1">
    <citation type="submission" date="2016-10" db="EMBL/GenBank/DDBJ databases">
        <authorList>
            <person name="de Groot N.N."/>
        </authorList>
    </citation>
    <scope>NUCLEOTIDE SEQUENCE [LARGE SCALE GENOMIC DNA]</scope>
    <source>
        <strain evidence="3 4">SLAS-1</strain>
    </source>
</reference>
<dbReference type="STRING" id="321763.SAMN04488692_1176"/>
<feature type="domain" description="GerMN" evidence="2">
    <location>
        <begin position="69"/>
        <end position="159"/>
    </location>
</feature>
<proteinExistence type="predicted"/>
<evidence type="ECO:0000259" key="2">
    <source>
        <dbReference type="SMART" id="SM00909"/>
    </source>
</evidence>
<feature type="compositionally biased region" description="Basic and acidic residues" evidence="1">
    <location>
        <begin position="173"/>
        <end position="185"/>
    </location>
</feature>
<dbReference type="Proteomes" id="UP000199476">
    <property type="component" value="Unassembled WGS sequence"/>
</dbReference>
<dbReference type="EMBL" id="FNGO01000017">
    <property type="protein sequence ID" value="SDM11278.1"/>
    <property type="molecule type" value="Genomic_DNA"/>
</dbReference>
<dbReference type="OrthoDB" id="9809406at2"/>
<dbReference type="RefSeq" id="WP_089760946.1">
    <property type="nucleotide sequence ID" value="NZ_FNGO01000017.1"/>
</dbReference>
<dbReference type="AlphaFoldDB" id="A0A1G9QJV5"/>